<evidence type="ECO:0000313" key="1">
    <source>
        <dbReference type="EMBL" id="TKK90839.1"/>
    </source>
</evidence>
<reference evidence="1 2" key="1">
    <citation type="submission" date="2019-04" db="EMBL/GenBank/DDBJ databases">
        <title>Herbidospora sp. NEAU-GS14.nov., a novel actinomycete isolated from soil.</title>
        <authorList>
            <person name="Han L."/>
        </authorList>
    </citation>
    <scope>NUCLEOTIDE SEQUENCE [LARGE SCALE GENOMIC DNA]</scope>
    <source>
        <strain evidence="1 2">NEAU-GS14</strain>
    </source>
</reference>
<name>A0A4U3MPR4_9ACTN</name>
<evidence type="ECO:0000313" key="2">
    <source>
        <dbReference type="Proteomes" id="UP000308705"/>
    </source>
</evidence>
<dbReference type="EMBL" id="SZQA01000002">
    <property type="protein sequence ID" value="TKK90839.1"/>
    <property type="molecule type" value="Genomic_DNA"/>
</dbReference>
<dbReference type="RefSeq" id="WP_137245580.1">
    <property type="nucleotide sequence ID" value="NZ_SZQA01000002.1"/>
</dbReference>
<dbReference type="OrthoDB" id="3698007at2"/>
<gene>
    <name evidence="1" type="ORF">FDA94_03495</name>
</gene>
<sequence>MRRDSDALVRTLAELIVDLTWFLESCDDTVVNPDDAVKQLEWISHKLGALPTEDRLRLITIIRERAQSETEPEFRAFLVTFAATSGLIDEDG</sequence>
<dbReference type="AlphaFoldDB" id="A0A4U3MPR4"/>
<comment type="caution">
    <text evidence="1">The sequence shown here is derived from an EMBL/GenBank/DDBJ whole genome shotgun (WGS) entry which is preliminary data.</text>
</comment>
<dbReference type="Proteomes" id="UP000308705">
    <property type="component" value="Unassembled WGS sequence"/>
</dbReference>
<organism evidence="1 2">
    <name type="scientific">Herbidospora galbida</name>
    <dbReference type="NCBI Taxonomy" id="2575442"/>
    <lineage>
        <taxon>Bacteria</taxon>
        <taxon>Bacillati</taxon>
        <taxon>Actinomycetota</taxon>
        <taxon>Actinomycetes</taxon>
        <taxon>Streptosporangiales</taxon>
        <taxon>Streptosporangiaceae</taxon>
        <taxon>Herbidospora</taxon>
    </lineage>
</organism>
<keyword evidence="2" id="KW-1185">Reference proteome</keyword>
<protein>
    <submittedName>
        <fullName evidence="1">Uncharacterized protein</fullName>
    </submittedName>
</protein>
<proteinExistence type="predicted"/>
<accession>A0A4U3MPR4</accession>